<dbReference type="EMBL" id="CDQK01000002">
    <property type="protein sequence ID" value="CEP21869.1"/>
    <property type="molecule type" value="Genomic_DNA"/>
</dbReference>
<sequence length="318" mass="36026">MTAFSLESVLTQACLSSWLYEHESCPSCRTYVRTAPTLNIALQNLVNSLFTTYLQVLPPDAPEDCEAEKRRMESHYQRDLEKDSLFNKLFKTNHVALIDEEDGVARCSNCNWEVEGNVCHNCGARIEYPRDRELRHGRGGGDDVDTDSFGEDDNSYESDSAYLPGAVLHDSPHLRQVMRALRDVHAYDDDNDDMLSADMLSGDDEYHDSDDDFLDDRDIAELDVIDNNSLLSSDEESSDASAVNRRPIVRIESDDDDDDNDDGTDASEQSWHGIPDRSPVSATPYTVHQLDSDSDDDRLEIDSNRRRRFQIVDLDDSE</sequence>
<dbReference type="Gene3D" id="3.30.40.10">
    <property type="entry name" value="Zinc/RING finger domain, C3HC4 (zinc finger)"/>
    <property type="match status" value="1"/>
</dbReference>
<dbReference type="Proteomes" id="UP000038830">
    <property type="component" value="Unassembled WGS sequence"/>
</dbReference>
<gene>
    <name evidence="2" type="primary">PSH1</name>
    <name evidence="2" type="ORF">BN1211_2083</name>
</gene>
<name>A0A0H5CBM2_CYBJN</name>
<reference evidence="3" key="1">
    <citation type="journal article" date="2015" name="J. Biotechnol.">
        <title>The structure of the Cyberlindnera jadinii genome and its relation to Candida utilis analyzed by the occurrence of single nucleotide polymorphisms.</title>
        <authorList>
            <person name="Rupp O."/>
            <person name="Brinkrolf K."/>
            <person name="Buerth C."/>
            <person name="Kunigo M."/>
            <person name="Schneider J."/>
            <person name="Jaenicke S."/>
            <person name="Goesmann A."/>
            <person name="Puehler A."/>
            <person name="Jaeger K.-E."/>
            <person name="Ernst J.F."/>
        </authorList>
    </citation>
    <scope>NUCLEOTIDE SEQUENCE [LARGE SCALE GENOMIC DNA]</scope>
    <source>
        <strain evidence="3">ATCC 18201 / CBS 1600 / BCRC 20928 / JCM 3617 / NBRC 0987 / NRRL Y-1542</strain>
    </source>
</reference>
<feature type="region of interest" description="Disordered" evidence="1">
    <location>
        <begin position="133"/>
        <end position="158"/>
    </location>
</feature>
<accession>A0A0H5CBM2</accession>
<dbReference type="InterPro" id="IPR013083">
    <property type="entry name" value="Znf_RING/FYVE/PHD"/>
</dbReference>
<evidence type="ECO:0000256" key="1">
    <source>
        <dbReference type="SAM" id="MobiDB-lite"/>
    </source>
</evidence>
<evidence type="ECO:0000313" key="3">
    <source>
        <dbReference type="Proteomes" id="UP000038830"/>
    </source>
</evidence>
<feature type="region of interest" description="Disordered" evidence="1">
    <location>
        <begin position="230"/>
        <end position="301"/>
    </location>
</feature>
<dbReference type="AlphaFoldDB" id="A0A0H5CBM2"/>
<protein>
    <submittedName>
        <fullName evidence="2">PSH1 protein</fullName>
    </submittedName>
</protein>
<feature type="compositionally biased region" description="Acidic residues" evidence="1">
    <location>
        <begin position="142"/>
        <end position="156"/>
    </location>
</feature>
<feature type="compositionally biased region" description="Acidic residues" evidence="1">
    <location>
        <begin position="253"/>
        <end position="265"/>
    </location>
</feature>
<organism evidence="2 3">
    <name type="scientific">Cyberlindnera jadinii (strain ATCC 18201 / CBS 1600 / BCRC 20928 / JCM 3617 / NBRC 0987 / NRRL Y-1542)</name>
    <name type="common">Torula yeast</name>
    <name type="synonym">Candida utilis</name>
    <dbReference type="NCBI Taxonomy" id="983966"/>
    <lineage>
        <taxon>Eukaryota</taxon>
        <taxon>Fungi</taxon>
        <taxon>Dikarya</taxon>
        <taxon>Ascomycota</taxon>
        <taxon>Saccharomycotina</taxon>
        <taxon>Saccharomycetes</taxon>
        <taxon>Phaffomycetales</taxon>
        <taxon>Phaffomycetaceae</taxon>
        <taxon>Cyberlindnera</taxon>
    </lineage>
</organism>
<evidence type="ECO:0000313" key="2">
    <source>
        <dbReference type="EMBL" id="CEP21869.1"/>
    </source>
</evidence>
<proteinExistence type="predicted"/>